<proteinExistence type="predicted"/>
<keyword evidence="1" id="KW-1133">Transmembrane helix</keyword>
<dbReference type="RefSeq" id="WP_270681092.1">
    <property type="nucleotide sequence ID" value="NZ_JAQFWP010000087.1"/>
</dbReference>
<feature type="domain" description="NAD-dependent epimerase/dehydratase" evidence="2">
    <location>
        <begin position="2"/>
        <end position="225"/>
    </location>
</feature>
<evidence type="ECO:0000313" key="3">
    <source>
        <dbReference type="EMBL" id="MDA2808498.1"/>
    </source>
</evidence>
<dbReference type="InterPro" id="IPR001509">
    <property type="entry name" value="Epimerase_deHydtase"/>
</dbReference>
<dbReference type="Proteomes" id="UP001165685">
    <property type="component" value="Unassembled WGS sequence"/>
</dbReference>
<evidence type="ECO:0000313" key="4">
    <source>
        <dbReference type="Proteomes" id="UP001165685"/>
    </source>
</evidence>
<protein>
    <submittedName>
        <fullName evidence="3">NAD-dependent epimerase/dehydratase family protein</fullName>
    </submittedName>
</protein>
<name>A0ABT4TUZ3_9ACTN</name>
<keyword evidence="4" id="KW-1185">Reference proteome</keyword>
<keyword evidence="1" id="KW-0472">Membrane</keyword>
<dbReference type="PANTHER" id="PTHR43245">
    <property type="entry name" value="BIFUNCTIONAL POLYMYXIN RESISTANCE PROTEIN ARNA"/>
    <property type="match status" value="1"/>
</dbReference>
<dbReference type="Gene3D" id="3.40.50.720">
    <property type="entry name" value="NAD(P)-binding Rossmann-like Domain"/>
    <property type="match status" value="1"/>
</dbReference>
<feature type="transmembrane region" description="Helical" evidence="1">
    <location>
        <begin position="337"/>
        <end position="358"/>
    </location>
</feature>
<reference evidence="3" key="1">
    <citation type="submission" date="2023-01" db="EMBL/GenBank/DDBJ databases">
        <title>Draft genome sequence of Nocardiopsis sp. LSu2-4 isolated from halophytes.</title>
        <authorList>
            <person name="Duangmal K."/>
            <person name="Chantavorakit T."/>
        </authorList>
    </citation>
    <scope>NUCLEOTIDE SEQUENCE</scope>
    <source>
        <strain evidence="3">LSu2-4</strain>
    </source>
</reference>
<dbReference type="Pfam" id="PF01370">
    <property type="entry name" value="Epimerase"/>
    <property type="match status" value="1"/>
</dbReference>
<comment type="caution">
    <text evidence="3">The sequence shown here is derived from an EMBL/GenBank/DDBJ whole genome shotgun (WGS) entry which is preliminary data.</text>
</comment>
<dbReference type="SUPFAM" id="SSF51735">
    <property type="entry name" value="NAD(P)-binding Rossmann-fold domains"/>
    <property type="match status" value="1"/>
</dbReference>
<dbReference type="PANTHER" id="PTHR43245:SF52">
    <property type="entry name" value="NAD-DEPENDENT EPIMERASE_DEHYDRATASE"/>
    <property type="match status" value="1"/>
</dbReference>
<sequence>MVAVTGAAAGVGRLLVERLGAAAGSGSGPWGLPAPGRVVAVDAGPPPEDLAADDGVEWRSADVCDPALASRLRGVDVLVHADTDRSADTPRRERRARAVRAAQTVLTAAAAERVPQAVLVTGTAVYGAAPDNPIPLPEDAPVRTDGADGLAGDFAEVEEVGERARRAHPGLSVAVVRPAPLVGPGLDTVVGRHFAAPRLISVKGVEQRWQFCHVEDLASALELVALGGAGGGDTALAVGCDGSLGQEEAEEITGLRRFEVPPGIAFGATGRLHRAGITPAAAGDLKHLVYPCVVDCAALREAGWKPAYGNAEALRALVESEGEATAIVGRRLGRKEAAVTAAGAAGAAVAAIGTAAAVRHLRKRRKS</sequence>
<organism evidence="3 4">
    <name type="scientific">Nocardiopsis suaedae</name>
    <dbReference type="NCBI Taxonomy" id="3018444"/>
    <lineage>
        <taxon>Bacteria</taxon>
        <taxon>Bacillati</taxon>
        <taxon>Actinomycetota</taxon>
        <taxon>Actinomycetes</taxon>
        <taxon>Streptosporangiales</taxon>
        <taxon>Nocardiopsidaceae</taxon>
        <taxon>Nocardiopsis</taxon>
    </lineage>
</organism>
<dbReference type="InterPro" id="IPR036291">
    <property type="entry name" value="NAD(P)-bd_dom_sf"/>
</dbReference>
<dbReference type="EMBL" id="JAQFWP010000087">
    <property type="protein sequence ID" value="MDA2808498.1"/>
    <property type="molecule type" value="Genomic_DNA"/>
</dbReference>
<keyword evidence="1" id="KW-0812">Transmembrane</keyword>
<evidence type="ECO:0000259" key="2">
    <source>
        <dbReference type="Pfam" id="PF01370"/>
    </source>
</evidence>
<evidence type="ECO:0000256" key="1">
    <source>
        <dbReference type="SAM" id="Phobius"/>
    </source>
</evidence>
<dbReference type="InterPro" id="IPR050177">
    <property type="entry name" value="Lipid_A_modif_metabolic_enz"/>
</dbReference>
<gene>
    <name evidence="3" type="ORF">O4U47_28580</name>
</gene>
<accession>A0ABT4TUZ3</accession>